<accession>A0ABU6KCB7</accession>
<keyword evidence="2" id="KW-1185">Reference proteome</keyword>
<evidence type="ECO:0000313" key="1">
    <source>
        <dbReference type="EMBL" id="MEC5422565.1"/>
    </source>
</evidence>
<protein>
    <submittedName>
        <fullName evidence="1">Uncharacterized protein</fullName>
    </submittedName>
</protein>
<comment type="caution">
    <text evidence="1">The sequence shown here is derived from an EMBL/GenBank/DDBJ whole genome shotgun (WGS) entry which is preliminary data.</text>
</comment>
<dbReference type="Proteomes" id="UP001335737">
    <property type="component" value="Unassembled WGS sequence"/>
</dbReference>
<evidence type="ECO:0000313" key="2">
    <source>
        <dbReference type="Proteomes" id="UP001335737"/>
    </source>
</evidence>
<dbReference type="EMBL" id="JARZFX010000001">
    <property type="protein sequence ID" value="MEC5422565.1"/>
    <property type="molecule type" value="Genomic_DNA"/>
</dbReference>
<name>A0ABU6KCB7_9BACI</name>
<organism evidence="1 2">
    <name type="scientific">Virgibacillus tibetensis</name>
    <dbReference type="NCBI Taxonomy" id="3042313"/>
    <lineage>
        <taxon>Bacteria</taxon>
        <taxon>Bacillati</taxon>
        <taxon>Bacillota</taxon>
        <taxon>Bacilli</taxon>
        <taxon>Bacillales</taxon>
        <taxon>Bacillaceae</taxon>
        <taxon>Virgibacillus</taxon>
    </lineage>
</organism>
<sequence>MYLIRNAIDVLRKEKIILPAIPTIERMVWFAKTRAEKKIYSILNSNLSGIHKHELEKLIDLTVKNSKTKLAWLREIPGQSSPDSFLKVIQRLKYIKEMNITVEASLIHSNKLLQLARIGSRYEPILLDDLKKKKDMHY</sequence>
<proteinExistence type="predicted"/>
<reference evidence="1 2" key="1">
    <citation type="journal article" date="2024" name="Int. J. Syst. Evol. Microbiol.">
        <title>Virgibacillus tibetensis sp. nov., isolated from salt lake on the Tibetan Plateau of China.</title>
        <authorList>
            <person name="Phurbu D."/>
            <person name="Liu Z.-X."/>
            <person name="Wang R."/>
            <person name="Zheng Y.-Y."/>
            <person name="Liu H.-C."/>
            <person name="Zhou Y.-G."/>
            <person name="Yu Y.-J."/>
            <person name="Li A.-H."/>
        </authorList>
    </citation>
    <scope>NUCLEOTIDE SEQUENCE [LARGE SCALE GENOMIC DNA]</scope>
    <source>
        <strain evidence="1 2">C22-A2</strain>
    </source>
</reference>
<gene>
    <name evidence="1" type="ORF">QGM71_03545</name>
</gene>